<dbReference type="Gene3D" id="3.40.630.30">
    <property type="match status" value="1"/>
</dbReference>
<dbReference type="EMBL" id="JAJOMB010000023">
    <property type="protein sequence ID" value="MCD5315673.1"/>
    <property type="molecule type" value="Genomic_DNA"/>
</dbReference>
<sequence>MIPEARGRGVEVVRLQEADWPALREARLMALRSSPDAFCGSYSQERLVHRRAWRRRLRTGSWTVARSGGRLVGLIGMLPEPDPVGGPNAPFGTRCIESVWVAPDFRGHGVLKQMLASVEEQALRQGVGVLVLWVLESNPVATEVYRRLGYRHTGIAQPISVRRHWDVENRLMKNLL</sequence>
<dbReference type="PANTHER" id="PTHR43420:SF47">
    <property type="entry name" value="N-ACETYLTRANSFERASE DOMAIN-CONTAINING PROTEIN"/>
    <property type="match status" value="1"/>
</dbReference>
<evidence type="ECO:0000313" key="4">
    <source>
        <dbReference type="EMBL" id="MCD5315673.1"/>
    </source>
</evidence>
<dbReference type="Proteomes" id="UP001138997">
    <property type="component" value="Unassembled WGS sequence"/>
</dbReference>
<gene>
    <name evidence="4" type="ORF">LR394_32730</name>
</gene>
<evidence type="ECO:0000256" key="1">
    <source>
        <dbReference type="ARBA" id="ARBA00022679"/>
    </source>
</evidence>
<evidence type="ECO:0000259" key="3">
    <source>
        <dbReference type="PROSITE" id="PS51186"/>
    </source>
</evidence>
<dbReference type="CDD" id="cd04301">
    <property type="entry name" value="NAT_SF"/>
    <property type="match status" value="1"/>
</dbReference>
<dbReference type="AlphaFoldDB" id="A0A9X1T3E9"/>
<organism evidence="4 5">
    <name type="scientific">Kineosporia babensis</name>
    <dbReference type="NCBI Taxonomy" id="499548"/>
    <lineage>
        <taxon>Bacteria</taxon>
        <taxon>Bacillati</taxon>
        <taxon>Actinomycetota</taxon>
        <taxon>Actinomycetes</taxon>
        <taxon>Kineosporiales</taxon>
        <taxon>Kineosporiaceae</taxon>
        <taxon>Kineosporia</taxon>
    </lineage>
</organism>
<feature type="domain" description="N-acetyltransferase" evidence="3">
    <location>
        <begin position="10"/>
        <end position="176"/>
    </location>
</feature>
<dbReference type="InterPro" id="IPR000182">
    <property type="entry name" value="GNAT_dom"/>
</dbReference>
<keyword evidence="1" id="KW-0808">Transferase</keyword>
<keyword evidence="5" id="KW-1185">Reference proteome</keyword>
<protein>
    <submittedName>
        <fullName evidence="4">GNAT family N-acetyltransferase</fullName>
    </submittedName>
</protein>
<dbReference type="GO" id="GO:0016747">
    <property type="term" value="F:acyltransferase activity, transferring groups other than amino-acyl groups"/>
    <property type="evidence" value="ECO:0007669"/>
    <property type="project" value="InterPro"/>
</dbReference>
<comment type="caution">
    <text evidence="4">The sequence shown here is derived from an EMBL/GenBank/DDBJ whole genome shotgun (WGS) entry which is preliminary data.</text>
</comment>
<dbReference type="SUPFAM" id="SSF55729">
    <property type="entry name" value="Acyl-CoA N-acyltransferases (Nat)"/>
    <property type="match status" value="1"/>
</dbReference>
<proteinExistence type="predicted"/>
<dbReference type="RefSeq" id="WP_231448489.1">
    <property type="nucleotide sequence ID" value="NZ_JAJOMB010000023.1"/>
</dbReference>
<dbReference type="Pfam" id="PF00583">
    <property type="entry name" value="Acetyltransf_1"/>
    <property type="match status" value="1"/>
</dbReference>
<dbReference type="PANTHER" id="PTHR43420">
    <property type="entry name" value="ACETYLTRANSFERASE"/>
    <property type="match status" value="1"/>
</dbReference>
<dbReference type="InterPro" id="IPR050680">
    <property type="entry name" value="YpeA/RimI_acetyltransf"/>
</dbReference>
<accession>A0A9X1T3E9</accession>
<evidence type="ECO:0000256" key="2">
    <source>
        <dbReference type="ARBA" id="ARBA00023315"/>
    </source>
</evidence>
<dbReference type="InterPro" id="IPR016181">
    <property type="entry name" value="Acyl_CoA_acyltransferase"/>
</dbReference>
<name>A0A9X1T3E9_9ACTN</name>
<reference evidence="4" key="1">
    <citation type="submission" date="2021-11" db="EMBL/GenBank/DDBJ databases">
        <title>Streptomyces corallinus and Kineosporia corallina sp. nov., two new coral-derived marine actinobacteria.</title>
        <authorList>
            <person name="Buangrab K."/>
            <person name="Sutthacheep M."/>
            <person name="Yeemin T."/>
            <person name="Harunari E."/>
            <person name="Igarashi Y."/>
            <person name="Sripreechasak P."/>
            <person name="Kanchanasin P."/>
            <person name="Tanasupawat S."/>
            <person name="Phongsopitanun W."/>
        </authorList>
    </citation>
    <scope>NUCLEOTIDE SEQUENCE</scope>
    <source>
        <strain evidence="4">JCM 31032</strain>
    </source>
</reference>
<dbReference type="PROSITE" id="PS51186">
    <property type="entry name" value="GNAT"/>
    <property type="match status" value="1"/>
</dbReference>
<keyword evidence="2" id="KW-0012">Acyltransferase</keyword>
<evidence type="ECO:0000313" key="5">
    <source>
        <dbReference type="Proteomes" id="UP001138997"/>
    </source>
</evidence>